<organism evidence="2 3">
    <name type="scientific">Cylindrodendrum hubeiense</name>
    <dbReference type="NCBI Taxonomy" id="595255"/>
    <lineage>
        <taxon>Eukaryota</taxon>
        <taxon>Fungi</taxon>
        <taxon>Dikarya</taxon>
        <taxon>Ascomycota</taxon>
        <taxon>Pezizomycotina</taxon>
        <taxon>Sordariomycetes</taxon>
        <taxon>Hypocreomycetidae</taxon>
        <taxon>Hypocreales</taxon>
        <taxon>Nectriaceae</taxon>
        <taxon>Cylindrodendrum</taxon>
    </lineage>
</organism>
<dbReference type="AlphaFoldDB" id="A0A9P5HJA6"/>
<keyword evidence="1" id="KW-0732">Signal</keyword>
<protein>
    <recommendedName>
        <fullName evidence="4">Secreted protein</fullName>
    </recommendedName>
</protein>
<name>A0A9P5HJA6_9HYPO</name>
<evidence type="ECO:0000256" key="1">
    <source>
        <dbReference type="SAM" id="SignalP"/>
    </source>
</evidence>
<dbReference type="PANTHER" id="PTHR35605">
    <property type="entry name" value="ECP2 EFFECTOR PROTEIN DOMAIN-CONTAINING PROTEIN-RELATED"/>
    <property type="match status" value="1"/>
</dbReference>
<dbReference type="OrthoDB" id="3552888at2759"/>
<sequence length="149" mass="16180">MKASTVFTIFYAVMASALVIPQTANGIEKVAPREAVEDTLQCGVGNPGVGGAGDQNALIDGINHLNQKWPDAVWVVEPDSCNRVSCSWNSAIWLCSDAKSTIKAPTKQITALATMIIDNCIENTFMAIWTHGRAYHNEDWNVILGKDKC</sequence>
<reference evidence="2" key="1">
    <citation type="submission" date="2020-03" db="EMBL/GenBank/DDBJ databases">
        <title>Draft Genome Sequence of Cylindrodendrum hubeiense.</title>
        <authorList>
            <person name="Buettner E."/>
            <person name="Kellner H."/>
        </authorList>
    </citation>
    <scope>NUCLEOTIDE SEQUENCE</scope>
    <source>
        <strain evidence="2">IHI 201604</strain>
    </source>
</reference>
<accession>A0A9P5HJA6</accession>
<comment type="caution">
    <text evidence="2">The sequence shown here is derived from an EMBL/GenBank/DDBJ whole genome shotgun (WGS) entry which is preliminary data.</text>
</comment>
<evidence type="ECO:0000313" key="2">
    <source>
        <dbReference type="EMBL" id="KAF7557075.1"/>
    </source>
</evidence>
<evidence type="ECO:0000313" key="3">
    <source>
        <dbReference type="Proteomes" id="UP000722485"/>
    </source>
</evidence>
<dbReference type="PANTHER" id="PTHR35605:SF1">
    <property type="entry name" value="ECP2 EFFECTOR PROTEIN DOMAIN-CONTAINING PROTEIN-RELATED"/>
    <property type="match status" value="1"/>
</dbReference>
<dbReference type="EMBL" id="JAANBB010000007">
    <property type="protein sequence ID" value="KAF7557075.1"/>
    <property type="molecule type" value="Genomic_DNA"/>
</dbReference>
<proteinExistence type="predicted"/>
<dbReference type="Proteomes" id="UP000722485">
    <property type="component" value="Unassembled WGS sequence"/>
</dbReference>
<gene>
    <name evidence="2" type="ORF">G7Z17_g890</name>
</gene>
<feature type="chain" id="PRO_5040290662" description="Secreted protein" evidence="1">
    <location>
        <begin position="27"/>
        <end position="149"/>
    </location>
</feature>
<evidence type="ECO:0008006" key="4">
    <source>
        <dbReference type="Google" id="ProtNLM"/>
    </source>
</evidence>
<keyword evidence="3" id="KW-1185">Reference proteome</keyword>
<feature type="signal peptide" evidence="1">
    <location>
        <begin position="1"/>
        <end position="26"/>
    </location>
</feature>